<dbReference type="GO" id="GO:0006508">
    <property type="term" value="P:proteolysis"/>
    <property type="evidence" value="ECO:0007669"/>
    <property type="project" value="UniProtKB-KW"/>
</dbReference>
<keyword evidence="1 6" id="KW-0031">Aminopeptidase</keyword>
<dbReference type="NCBIfam" id="TIGR00500">
    <property type="entry name" value="met_pdase_I"/>
    <property type="match status" value="1"/>
</dbReference>
<dbReference type="GO" id="GO:0046872">
    <property type="term" value="F:metal ion binding"/>
    <property type="evidence" value="ECO:0007669"/>
    <property type="project" value="UniProtKB-KW"/>
</dbReference>
<dbReference type="EMBL" id="UOFB01000350">
    <property type="protein sequence ID" value="VAW49428.1"/>
    <property type="molecule type" value="Genomic_DNA"/>
</dbReference>
<evidence type="ECO:0000259" key="5">
    <source>
        <dbReference type="Pfam" id="PF00557"/>
    </source>
</evidence>
<dbReference type="AlphaFoldDB" id="A0A3B0W0K0"/>
<organism evidence="6">
    <name type="scientific">hydrothermal vent metagenome</name>
    <dbReference type="NCBI Taxonomy" id="652676"/>
    <lineage>
        <taxon>unclassified sequences</taxon>
        <taxon>metagenomes</taxon>
        <taxon>ecological metagenomes</taxon>
    </lineage>
</organism>
<dbReference type="PROSITE" id="PS00680">
    <property type="entry name" value="MAP_1"/>
    <property type="match status" value="1"/>
</dbReference>
<accession>A0A3B0W0K0</accession>
<evidence type="ECO:0000313" key="6">
    <source>
        <dbReference type="EMBL" id="VAW49428.1"/>
    </source>
</evidence>
<dbReference type="SUPFAM" id="SSF55920">
    <property type="entry name" value="Creatinase/aminopeptidase"/>
    <property type="match status" value="1"/>
</dbReference>
<dbReference type="Gene3D" id="3.90.230.10">
    <property type="entry name" value="Creatinase/methionine aminopeptidase superfamily"/>
    <property type="match status" value="1"/>
</dbReference>
<dbReference type="InterPro" id="IPR001714">
    <property type="entry name" value="Pept_M24_MAP"/>
</dbReference>
<evidence type="ECO:0000256" key="1">
    <source>
        <dbReference type="ARBA" id="ARBA00022438"/>
    </source>
</evidence>
<dbReference type="CDD" id="cd01086">
    <property type="entry name" value="MetAP1"/>
    <property type="match status" value="1"/>
</dbReference>
<evidence type="ECO:0000256" key="4">
    <source>
        <dbReference type="ARBA" id="ARBA00022801"/>
    </source>
</evidence>
<keyword evidence="2" id="KW-0645">Protease</keyword>
<dbReference type="EC" id="3.4.11.18" evidence="6"/>
<dbReference type="PANTHER" id="PTHR43330:SF27">
    <property type="entry name" value="METHIONINE AMINOPEPTIDASE"/>
    <property type="match status" value="1"/>
</dbReference>
<protein>
    <submittedName>
        <fullName evidence="6">Methionine aminopeptidase</fullName>
        <ecNumber evidence="6">3.4.11.18</ecNumber>
    </submittedName>
</protein>
<dbReference type="PRINTS" id="PR00599">
    <property type="entry name" value="MAPEPTIDASE"/>
</dbReference>
<proteinExistence type="inferred from homology"/>
<feature type="domain" description="Peptidase M24" evidence="5">
    <location>
        <begin position="12"/>
        <end position="243"/>
    </location>
</feature>
<dbReference type="GO" id="GO:0070006">
    <property type="term" value="F:metalloaminopeptidase activity"/>
    <property type="evidence" value="ECO:0007669"/>
    <property type="project" value="InterPro"/>
</dbReference>
<dbReference type="InterPro" id="IPR036005">
    <property type="entry name" value="Creatinase/aminopeptidase-like"/>
</dbReference>
<keyword evidence="4 6" id="KW-0378">Hydrolase</keyword>
<dbReference type="HAMAP" id="MF_01974">
    <property type="entry name" value="MetAP_1"/>
    <property type="match status" value="1"/>
</dbReference>
<dbReference type="GO" id="GO:0004239">
    <property type="term" value="F:initiator methionyl aminopeptidase activity"/>
    <property type="evidence" value="ECO:0007669"/>
    <property type="project" value="UniProtKB-EC"/>
</dbReference>
<evidence type="ECO:0000256" key="2">
    <source>
        <dbReference type="ARBA" id="ARBA00022670"/>
    </source>
</evidence>
<sequence>MTIKIKTEDEIQKMRIAGKLAADVLEMIAPHVVAGATTGHLNQIMHDYMVNEQHTIPATLNYHGFPASSCISINQVVCHGIPDNKKTLKKGDIVNIDVTVIKDGYHGDTSRMFEIDHVKPFASRLTKVAHECLWLGIQQVKPEASLYDVALAIQTHAEKNNFTVVKEYCGHGIGADFHEAPQVLHYAAPELKEIILKPGMIFTIEPMINLGKADVKLLADNWTVVTKDRKLSAQWEHTLAVTQDGYEIFTLRTDEQPVLPA</sequence>
<evidence type="ECO:0000256" key="3">
    <source>
        <dbReference type="ARBA" id="ARBA00022723"/>
    </source>
</evidence>
<gene>
    <name evidence="6" type="ORF">MNBD_GAMMA04-1470</name>
</gene>
<dbReference type="InterPro" id="IPR002467">
    <property type="entry name" value="Pept_M24A_MAP1"/>
</dbReference>
<keyword evidence="3" id="KW-0479">Metal-binding</keyword>
<dbReference type="Pfam" id="PF00557">
    <property type="entry name" value="Peptidase_M24"/>
    <property type="match status" value="1"/>
</dbReference>
<dbReference type="GO" id="GO:0005829">
    <property type="term" value="C:cytosol"/>
    <property type="evidence" value="ECO:0007669"/>
    <property type="project" value="TreeGrafter"/>
</dbReference>
<reference evidence="6" key="1">
    <citation type="submission" date="2018-06" db="EMBL/GenBank/DDBJ databases">
        <authorList>
            <person name="Zhirakovskaya E."/>
        </authorList>
    </citation>
    <scope>NUCLEOTIDE SEQUENCE</scope>
</reference>
<dbReference type="PANTHER" id="PTHR43330">
    <property type="entry name" value="METHIONINE AMINOPEPTIDASE"/>
    <property type="match status" value="1"/>
</dbReference>
<name>A0A3B0W0K0_9ZZZZ</name>
<dbReference type="InterPro" id="IPR000994">
    <property type="entry name" value="Pept_M24"/>
</dbReference>